<gene>
    <name evidence="1" type="ORF">E2562_030587</name>
</gene>
<protein>
    <submittedName>
        <fullName evidence="1">Uncharacterized protein</fullName>
    </submittedName>
</protein>
<name>A0A6G1ER75_9ORYZ</name>
<accession>A0A6G1ER75</accession>
<dbReference type="Proteomes" id="UP000479710">
    <property type="component" value="Unassembled WGS sequence"/>
</dbReference>
<evidence type="ECO:0000313" key="1">
    <source>
        <dbReference type="EMBL" id="KAF0927140.1"/>
    </source>
</evidence>
<organism evidence="1 2">
    <name type="scientific">Oryza meyeriana var. granulata</name>
    <dbReference type="NCBI Taxonomy" id="110450"/>
    <lineage>
        <taxon>Eukaryota</taxon>
        <taxon>Viridiplantae</taxon>
        <taxon>Streptophyta</taxon>
        <taxon>Embryophyta</taxon>
        <taxon>Tracheophyta</taxon>
        <taxon>Spermatophyta</taxon>
        <taxon>Magnoliopsida</taxon>
        <taxon>Liliopsida</taxon>
        <taxon>Poales</taxon>
        <taxon>Poaceae</taxon>
        <taxon>BOP clade</taxon>
        <taxon>Oryzoideae</taxon>
        <taxon>Oryzeae</taxon>
        <taxon>Oryzinae</taxon>
        <taxon>Oryza</taxon>
        <taxon>Oryza meyeriana</taxon>
    </lineage>
</organism>
<dbReference type="AlphaFoldDB" id="A0A6G1ER75"/>
<sequence>MSLDLLVLPATDSCCLPLLPPRAELLLPCSAISAGDRVQPLPPATASSCLELLLPYDASFADNCRSLSRMLLPRSASSSRPHRGCYPLRLCRAAAAR</sequence>
<comment type="caution">
    <text evidence="1">The sequence shown here is derived from an EMBL/GenBank/DDBJ whole genome shotgun (WGS) entry which is preliminary data.</text>
</comment>
<evidence type="ECO:0000313" key="2">
    <source>
        <dbReference type="Proteomes" id="UP000479710"/>
    </source>
</evidence>
<reference evidence="1 2" key="1">
    <citation type="submission" date="2019-11" db="EMBL/GenBank/DDBJ databases">
        <title>Whole genome sequence of Oryza granulata.</title>
        <authorList>
            <person name="Li W."/>
        </authorList>
    </citation>
    <scope>NUCLEOTIDE SEQUENCE [LARGE SCALE GENOMIC DNA]</scope>
    <source>
        <strain evidence="2">cv. Menghai</strain>
        <tissue evidence="1">Leaf</tissue>
    </source>
</reference>
<proteinExistence type="predicted"/>
<dbReference type="EMBL" id="SPHZ02000003">
    <property type="protein sequence ID" value="KAF0927140.1"/>
    <property type="molecule type" value="Genomic_DNA"/>
</dbReference>
<keyword evidence="2" id="KW-1185">Reference proteome</keyword>